<dbReference type="Gene3D" id="3.40.1620.10">
    <property type="entry name" value="YefM-like domain"/>
    <property type="match status" value="1"/>
</dbReference>
<dbReference type="EMBL" id="CP092109">
    <property type="protein sequence ID" value="UWZ79089.1"/>
    <property type="molecule type" value="Genomic_DNA"/>
</dbReference>
<dbReference type="NCBIfam" id="TIGR01552">
    <property type="entry name" value="phd_fam"/>
    <property type="match status" value="1"/>
</dbReference>
<comment type="similarity">
    <text evidence="1 2">Belongs to the phD/YefM antitoxin family.</text>
</comment>
<keyword evidence="4" id="KW-1185">Reference proteome</keyword>
<dbReference type="Proteomes" id="UP001060414">
    <property type="component" value="Chromosome"/>
</dbReference>
<reference evidence="3" key="1">
    <citation type="journal article" date="2022" name="Environ. Microbiol.">
        <title>Geoalkalibacter halelectricus SAP #1 sp. nov. possessing extracellular electron transfer and mineral#reducing capabilities from a haloalkaline environment.</title>
        <authorList>
            <person name="Yadav S."/>
            <person name="Singh R."/>
            <person name="Sundharam S.S."/>
            <person name="Chaudhary S."/>
            <person name="Krishnamurthi S."/>
            <person name="Patil S.A."/>
        </authorList>
    </citation>
    <scope>NUCLEOTIDE SEQUENCE</scope>
    <source>
        <strain evidence="3">SAP-1</strain>
    </source>
</reference>
<sequence length="92" mass="10198">MSKVPKIIPISDLRQDAGGIIKRVSNSRDPLFITQRGRAAAVMVSMKEYEHTQHELEILRLLARGERDIEAGVGFDLEAVLAEADALLAEQQ</sequence>
<dbReference type="PANTHER" id="PTHR33713:SF11">
    <property type="entry name" value="PREVENT-HOST-DEATH FAMILY PROTEIN"/>
    <property type="match status" value="1"/>
</dbReference>
<protein>
    <recommendedName>
        <fullName evidence="2">Antitoxin</fullName>
    </recommendedName>
</protein>
<proteinExistence type="inferred from homology"/>
<dbReference type="InterPro" id="IPR006442">
    <property type="entry name" value="Antitoxin_Phd/YefM"/>
</dbReference>
<name>A0ABY5ZJN7_9BACT</name>
<organism evidence="3 4">
    <name type="scientific">Geoalkalibacter halelectricus</name>
    <dbReference type="NCBI Taxonomy" id="2847045"/>
    <lineage>
        <taxon>Bacteria</taxon>
        <taxon>Pseudomonadati</taxon>
        <taxon>Thermodesulfobacteriota</taxon>
        <taxon>Desulfuromonadia</taxon>
        <taxon>Desulfuromonadales</taxon>
        <taxon>Geoalkalibacteraceae</taxon>
        <taxon>Geoalkalibacter</taxon>
    </lineage>
</organism>
<evidence type="ECO:0000256" key="2">
    <source>
        <dbReference type="RuleBase" id="RU362080"/>
    </source>
</evidence>
<gene>
    <name evidence="3" type="ORF">L9S41_15590</name>
</gene>
<dbReference type="Pfam" id="PF02604">
    <property type="entry name" value="PhdYeFM_antitox"/>
    <property type="match status" value="1"/>
</dbReference>
<evidence type="ECO:0000313" key="4">
    <source>
        <dbReference type="Proteomes" id="UP001060414"/>
    </source>
</evidence>
<dbReference type="SUPFAM" id="SSF143120">
    <property type="entry name" value="YefM-like"/>
    <property type="match status" value="1"/>
</dbReference>
<dbReference type="InterPro" id="IPR036165">
    <property type="entry name" value="YefM-like_sf"/>
</dbReference>
<evidence type="ECO:0000313" key="3">
    <source>
        <dbReference type="EMBL" id="UWZ79089.1"/>
    </source>
</evidence>
<dbReference type="RefSeq" id="WP_260747445.1">
    <property type="nucleotide sequence ID" value="NZ_CP092109.1"/>
</dbReference>
<comment type="function">
    <text evidence="2">Antitoxin component of a type II toxin-antitoxin (TA) system.</text>
</comment>
<dbReference type="InterPro" id="IPR051405">
    <property type="entry name" value="phD/YefM_antitoxin"/>
</dbReference>
<dbReference type="PANTHER" id="PTHR33713">
    <property type="entry name" value="ANTITOXIN YAFN-RELATED"/>
    <property type="match status" value="1"/>
</dbReference>
<evidence type="ECO:0000256" key="1">
    <source>
        <dbReference type="ARBA" id="ARBA00009981"/>
    </source>
</evidence>
<accession>A0ABY5ZJN7</accession>